<sequence length="167" mass="18393">PYAYVKPVRDKKLLRNVARITDVDGAIFEARDTSVTAYAPRIVARTTQTTTAGEPQDYADFLAAEFGTTRTTLRLWLIHGRTTSDAIWAEMLSRQLGDLVSVEVTPIHGGAQVQYDMFVEEMTTTGKGVTGMEMMIGLSPAKNSRMFTLDDDVLGELDGDNEGLLGW</sequence>
<comment type="caution">
    <text evidence="1">The sequence shown here is derived from an EMBL/GenBank/DDBJ whole genome shotgun (WGS) entry which is preliminary data.</text>
</comment>
<protein>
    <submittedName>
        <fullName evidence="1">Uncharacterized protein</fullName>
    </submittedName>
</protein>
<proteinExistence type="predicted"/>
<organism evidence="1">
    <name type="scientific">marine sediment metagenome</name>
    <dbReference type="NCBI Taxonomy" id="412755"/>
    <lineage>
        <taxon>unclassified sequences</taxon>
        <taxon>metagenomes</taxon>
        <taxon>ecological metagenomes</taxon>
    </lineage>
</organism>
<feature type="non-terminal residue" evidence="1">
    <location>
        <position position="1"/>
    </location>
</feature>
<evidence type="ECO:0000313" key="1">
    <source>
        <dbReference type="EMBL" id="KKL26734.1"/>
    </source>
</evidence>
<dbReference type="AlphaFoldDB" id="A0A0F9BXY9"/>
<name>A0A0F9BXY9_9ZZZZ</name>
<gene>
    <name evidence="1" type="ORF">LCGC14_2392310</name>
</gene>
<accession>A0A0F9BXY9</accession>
<dbReference type="EMBL" id="LAZR01035729">
    <property type="protein sequence ID" value="KKL26734.1"/>
    <property type="molecule type" value="Genomic_DNA"/>
</dbReference>
<reference evidence="1" key="1">
    <citation type="journal article" date="2015" name="Nature">
        <title>Complex archaea that bridge the gap between prokaryotes and eukaryotes.</title>
        <authorList>
            <person name="Spang A."/>
            <person name="Saw J.H."/>
            <person name="Jorgensen S.L."/>
            <person name="Zaremba-Niedzwiedzka K."/>
            <person name="Martijn J."/>
            <person name="Lind A.E."/>
            <person name="van Eijk R."/>
            <person name="Schleper C."/>
            <person name="Guy L."/>
            <person name="Ettema T.J."/>
        </authorList>
    </citation>
    <scope>NUCLEOTIDE SEQUENCE</scope>
</reference>